<keyword evidence="5" id="KW-0804">Transcription</keyword>
<dbReference type="InterPro" id="IPR046347">
    <property type="entry name" value="bZIP_sf"/>
</dbReference>
<dbReference type="PANTHER" id="PTHR13044">
    <property type="entry name" value="ACTIVATING TRANSCRIPTION FACTOR ATF 4/5"/>
    <property type="match status" value="1"/>
</dbReference>
<feature type="region of interest" description="Disordered" evidence="8">
    <location>
        <begin position="130"/>
        <end position="152"/>
    </location>
</feature>
<proteinExistence type="evidence at transcript level"/>
<keyword evidence="6" id="KW-0539">Nucleus</keyword>
<name>A0A0M4N2C3_LEPDE</name>
<feature type="coiled-coil region" evidence="7">
    <location>
        <begin position="304"/>
        <end position="335"/>
    </location>
</feature>
<evidence type="ECO:0000256" key="6">
    <source>
        <dbReference type="ARBA" id="ARBA00023242"/>
    </source>
</evidence>
<feature type="region of interest" description="Disordered" evidence="8">
    <location>
        <begin position="222"/>
        <end position="303"/>
    </location>
</feature>
<dbReference type="PROSITE" id="PS00036">
    <property type="entry name" value="BZIP_BASIC"/>
    <property type="match status" value="1"/>
</dbReference>
<accession>A0A0M4N2C3</accession>
<evidence type="ECO:0000256" key="7">
    <source>
        <dbReference type="SAM" id="Coils"/>
    </source>
</evidence>
<sequence length="354" mass="39743">MSSVLLWKEEPRSPFDFDEASLVDVSLYQTSLDQYDIKFDSDLAACESKAEVASHILENLENLMDLDDLIKEESFLLDEKILPTILNEVEPPRAVPVPVQNLKSEYPDETQYLLQEFQTMYDVVELAHTNTKPPQDTLTPPQSPPGQAPPLLTTLEPLLNYSVVEADNKVVVFSVPEKQFLENYTIGTDIVELNYPPVATPQPDIAHELAVVEELLRSRVETMQWSSSPGSPGGSSSSCSNFGDCSSSSDDPEWVPDAVDSVADEAPKPSRKRARAHSKGAPEEKRVRKKEQNKNAATRYRMKKKAQVEEILTEEKQLQNHKAELGDKVSDLEREIKYLKGLMRDLFKAKGLIN</sequence>
<dbReference type="PANTHER" id="PTHR13044:SF14">
    <property type="entry name" value="CRYPTOCEPHAL, ISOFORM A"/>
    <property type="match status" value="1"/>
</dbReference>
<dbReference type="CDD" id="cd14692">
    <property type="entry name" value="bZIP_ATF4"/>
    <property type="match status" value="1"/>
</dbReference>
<dbReference type="GO" id="GO:0005634">
    <property type="term" value="C:nucleus"/>
    <property type="evidence" value="ECO:0007669"/>
    <property type="project" value="UniProtKB-SubCell"/>
</dbReference>
<feature type="compositionally biased region" description="Basic residues" evidence="8">
    <location>
        <begin position="269"/>
        <end position="278"/>
    </location>
</feature>
<keyword evidence="7" id="KW-0175">Coiled coil</keyword>
<reference evidence="10" key="1">
    <citation type="submission" date="2015-03" db="EMBL/GenBank/DDBJ databases">
        <title>Insulin signal pathway.</title>
        <authorList>
            <person name="Fu K."/>
        </authorList>
    </citation>
    <scope>NUCLEOTIDE SEQUENCE</scope>
</reference>
<dbReference type="InterPro" id="IPR004827">
    <property type="entry name" value="bZIP"/>
</dbReference>
<evidence type="ECO:0000256" key="3">
    <source>
        <dbReference type="ARBA" id="ARBA00023015"/>
    </source>
</evidence>
<evidence type="ECO:0000256" key="1">
    <source>
        <dbReference type="ARBA" id="ARBA00004123"/>
    </source>
</evidence>
<dbReference type="OrthoDB" id="5847285at2759"/>
<evidence type="ECO:0000256" key="5">
    <source>
        <dbReference type="ARBA" id="ARBA00023163"/>
    </source>
</evidence>
<feature type="compositionally biased region" description="Polar residues" evidence="8">
    <location>
        <begin position="130"/>
        <end position="139"/>
    </location>
</feature>
<dbReference type="GO" id="GO:0001228">
    <property type="term" value="F:DNA-binding transcription activator activity, RNA polymerase II-specific"/>
    <property type="evidence" value="ECO:0007669"/>
    <property type="project" value="TreeGrafter"/>
</dbReference>
<dbReference type="GO" id="GO:0000977">
    <property type="term" value="F:RNA polymerase II transcription regulatory region sequence-specific DNA binding"/>
    <property type="evidence" value="ECO:0007669"/>
    <property type="project" value="TreeGrafter"/>
</dbReference>
<dbReference type="PROSITE" id="PS50217">
    <property type="entry name" value="BZIP"/>
    <property type="match status" value="1"/>
</dbReference>
<comment type="similarity">
    <text evidence="2">Belongs to the bZIP family.</text>
</comment>
<dbReference type="SMART" id="SM00338">
    <property type="entry name" value="BRLZ"/>
    <property type="match status" value="1"/>
</dbReference>
<dbReference type="EMBL" id="KR075827">
    <property type="protein sequence ID" value="ALE20546.1"/>
    <property type="molecule type" value="mRNA"/>
</dbReference>
<evidence type="ECO:0000256" key="8">
    <source>
        <dbReference type="SAM" id="MobiDB-lite"/>
    </source>
</evidence>
<evidence type="ECO:0000259" key="9">
    <source>
        <dbReference type="PROSITE" id="PS50217"/>
    </source>
</evidence>
<evidence type="ECO:0000313" key="10">
    <source>
        <dbReference type="EMBL" id="ALE20546.1"/>
    </source>
</evidence>
<dbReference type="Gene3D" id="1.20.5.170">
    <property type="match status" value="1"/>
</dbReference>
<dbReference type="Pfam" id="PF00170">
    <property type="entry name" value="bZIP_1"/>
    <property type="match status" value="1"/>
</dbReference>
<protein>
    <submittedName>
        <fullName evidence="10">ATF4</fullName>
    </submittedName>
</protein>
<keyword evidence="4" id="KW-0238">DNA-binding</keyword>
<keyword evidence="3" id="KW-0805">Transcription regulation</keyword>
<organism evidence="10">
    <name type="scientific">Leptinotarsa decemlineata</name>
    <name type="common">Colorado potato beetle</name>
    <name type="synonym">Doryphora decemlineata</name>
    <dbReference type="NCBI Taxonomy" id="7539"/>
    <lineage>
        <taxon>Eukaryota</taxon>
        <taxon>Metazoa</taxon>
        <taxon>Ecdysozoa</taxon>
        <taxon>Arthropoda</taxon>
        <taxon>Hexapoda</taxon>
        <taxon>Insecta</taxon>
        <taxon>Pterygota</taxon>
        <taxon>Neoptera</taxon>
        <taxon>Endopterygota</taxon>
        <taxon>Coleoptera</taxon>
        <taxon>Polyphaga</taxon>
        <taxon>Cucujiformia</taxon>
        <taxon>Chrysomeloidea</taxon>
        <taxon>Chrysomelidae</taxon>
        <taxon>Chrysomelinae</taxon>
        <taxon>Doryphorini</taxon>
        <taxon>Leptinotarsa</taxon>
    </lineage>
</organism>
<feature type="compositionally biased region" description="Basic and acidic residues" evidence="8">
    <location>
        <begin position="280"/>
        <end position="293"/>
    </location>
</feature>
<comment type="subcellular location">
    <subcellularLocation>
        <location evidence="1">Nucleus</location>
    </subcellularLocation>
</comment>
<feature type="compositionally biased region" description="Low complexity" evidence="8">
    <location>
        <begin position="226"/>
        <end position="249"/>
    </location>
</feature>
<dbReference type="AlphaFoldDB" id="A0A0M4N2C3"/>
<evidence type="ECO:0000256" key="2">
    <source>
        <dbReference type="ARBA" id="ARBA00007163"/>
    </source>
</evidence>
<evidence type="ECO:0000256" key="4">
    <source>
        <dbReference type="ARBA" id="ARBA00023125"/>
    </source>
</evidence>
<dbReference type="SUPFAM" id="SSF57959">
    <property type="entry name" value="Leucine zipper domain"/>
    <property type="match status" value="1"/>
</dbReference>
<feature type="domain" description="BZIP" evidence="9">
    <location>
        <begin position="283"/>
        <end position="346"/>
    </location>
</feature>